<dbReference type="EMBL" id="JAGFNY010000001">
    <property type="protein sequence ID" value="MBW7569490.1"/>
    <property type="molecule type" value="Genomic_DNA"/>
</dbReference>
<name>A0ABS7DDW6_9GAMM</name>
<dbReference type="SMART" id="SM00859">
    <property type="entry name" value="Semialdhyde_dh"/>
    <property type="match status" value="1"/>
</dbReference>
<evidence type="ECO:0000256" key="1">
    <source>
        <dbReference type="ARBA" id="ARBA00010584"/>
    </source>
</evidence>
<evidence type="ECO:0000313" key="4">
    <source>
        <dbReference type="Proteomes" id="UP000731465"/>
    </source>
</evidence>
<comment type="caution">
    <text evidence="3">The sequence shown here is derived from an EMBL/GenBank/DDBJ whole genome shotgun (WGS) entry which is preliminary data.</text>
</comment>
<dbReference type="InterPro" id="IPR036291">
    <property type="entry name" value="NAD(P)-bd_dom_sf"/>
</dbReference>
<dbReference type="Pfam" id="PF01118">
    <property type="entry name" value="Semialdhyde_dh"/>
    <property type="match status" value="1"/>
</dbReference>
<organism evidence="3 4">
    <name type="scientific">Succinivibrio faecicola</name>
    <dbReference type="NCBI Taxonomy" id="2820300"/>
    <lineage>
        <taxon>Bacteria</taxon>
        <taxon>Pseudomonadati</taxon>
        <taxon>Pseudomonadota</taxon>
        <taxon>Gammaproteobacteria</taxon>
        <taxon>Aeromonadales</taxon>
        <taxon>Succinivibrionaceae</taxon>
        <taxon>Succinivibrio</taxon>
    </lineage>
</organism>
<protein>
    <recommendedName>
        <fullName evidence="2">Semialdehyde dehydrogenase NAD-binding domain-containing protein</fullName>
    </recommendedName>
</protein>
<dbReference type="CDD" id="cd18129">
    <property type="entry name" value="ASADH_C_USG1_like"/>
    <property type="match status" value="1"/>
</dbReference>
<keyword evidence="4" id="KW-1185">Reference proteome</keyword>
<accession>A0ABS7DDW6</accession>
<dbReference type="RefSeq" id="WP_219936059.1">
    <property type="nucleotide sequence ID" value="NZ_JAGFNY010000001.1"/>
</dbReference>
<dbReference type="SUPFAM" id="SSF55347">
    <property type="entry name" value="Glyceraldehyde-3-phosphate dehydrogenase-like, C-terminal domain"/>
    <property type="match status" value="1"/>
</dbReference>
<dbReference type="CDD" id="cd17894">
    <property type="entry name" value="ASADH_USG1_N"/>
    <property type="match status" value="1"/>
</dbReference>
<dbReference type="InterPro" id="IPR000534">
    <property type="entry name" value="Semialdehyde_DH_NAD-bd"/>
</dbReference>
<dbReference type="Gene3D" id="3.30.360.10">
    <property type="entry name" value="Dihydrodipicolinate Reductase, domain 2"/>
    <property type="match status" value="1"/>
</dbReference>
<dbReference type="Gene3D" id="3.40.50.720">
    <property type="entry name" value="NAD(P)-binding Rossmann-like Domain"/>
    <property type="match status" value="1"/>
</dbReference>
<reference evidence="3 4" key="1">
    <citation type="submission" date="2021-03" db="EMBL/GenBank/DDBJ databases">
        <title>Succinivibrio sp. nov. isolated from feces of cow.</title>
        <authorList>
            <person name="Choi J.-Y."/>
        </authorList>
    </citation>
    <scope>NUCLEOTIDE SEQUENCE [LARGE SCALE GENOMIC DNA]</scope>
    <source>
        <strain evidence="3 4">AGMB01872</strain>
    </source>
</reference>
<feature type="domain" description="Semialdehyde dehydrogenase NAD-binding" evidence="2">
    <location>
        <begin position="4"/>
        <end position="119"/>
    </location>
</feature>
<evidence type="ECO:0000313" key="3">
    <source>
        <dbReference type="EMBL" id="MBW7569490.1"/>
    </source>
</evidence>
<dbReference type="InterPro" id="IPR012280">
    <property type="entry name" value="Semialdhyde_DH_dimer_dom"/>
</dbReference>
<dbReference type="PANTHER" id="PTHR46278">
    <property type="entry name" value="DEHYDROGENASE, PUTATIVE-RELATED"/>
    <property type="match status" value="1"/>
</dbReference>
<proteinExistence type="inferred from homology"/>
<evidence type="ECO:0000259" key="2">
    <source>
        <dbReference type="SMART" id="SM00859"/>
    </source>
</evidence>
<dbReference type="PANTHER" id="PTHR46278:SF2">
    <property type="entry name" value="ASPARTATE-SEMIALDEHYDE DEHYDROGENASE"/>
    <property type="match status" value="1"/>
</dbReference>
<dbReference type="PIRSF" id="PIRSF000148">
    <property type="entry name" value="ASA_dh"/>
    <property type="match status" value="1"/>
</dbReference>
<dbReference type="Proteomes" id="UP000731465">
    <property type="component" value="Unassembled WGS sequence"/>
</dbReference>
<gene>
    <name evidence="3" type="ORF">J5V48_01090</name>
</gene>
<dbReference type="Pfam" id="PF02774">
    <property type="entry name" value="Semialdhyde_dhC"/>
    <property type="match status" value="1"/>
</dbReference>
<dbReference type="SUPFAM" id="SSF51735">
    <property type="entry name" value="NAD(P)-binding Rossmann-fold domains"/>
    <property type="match status" value="1"/>
</dbReference>
<comment type="similarity">
    <text evidence="1">Belongs to the aspartate-semialdehyde dehydrogenase family.</text>
</comment>
<sequence>MSLKLAIYGYDTDIGKLVLETIDEQNFELDDLFPLTPLSGEYDAVSVRGQNYFVQAVDEFDFSKADVALFLSTKDESERLVLKAKEKGCVVVDNSHLFSGDKNTCTIVPQINDYDVKKAIENKLVIPALAPSVELILALSVLHDEFGVDKANATALESVSEFGQLGTQTLAHESTLLLNGMASDHQGFKAQLAFNLHSHIGEVLDTNFTDHESTIISETQRVLGKFTRGLNVTSVLVPVFYGHTMVVNVELEQAATLSEVQKAFADSEYTELCENDRLLSPVEDAINQRKVLVSRVRQTEGSKKSFSFELMMDNSRFGEAISLVEIIKLIAKNN</sequence>